<evidence type="ECO:0000313" key="3">
    <source>
        <dbReference type="Proteomes" id="UP000298642"/>
    </source>
</evidence>
<sequence length="448" mass="49193">MRTIRIGSGAGFSNDRVEPGIELLEKGQLDYFCLECLAERTIAIAQKEKNLDPNIGYNPYLAYRMKKILPIAAEKHVKVITNMGGANVQKAVEKTAEIARSAGISGLKIVGVLGDDIFDRLDRYADYPIFETGERLGDLKNKVAANAYLGCAGIVQALKDGADIVITGRCSDPALFLGPLVYEFNWPMDNYDLMGKGTVVGHLLECSGQVSGGNFCVPGYKDVEDLWHLGFPYADVSEDGTIEISKLEGTGGRVDVQTCSEQLIYEIHDPSSYYTPDCVADFSQVAFEQVGKDRVRVTGATGRPRTDTLKVSVGYKDGYIGSCGLSFGGPKCFERMVLAVQTMEKIIETYYHPAEHRVDIIGYNSLYPRDLSEGFPGGAEPLELRMRVAVRDAEKEMLTMIFNEVDAFTIDGPANCGGMERHITELVAVLSVLVPREDIEISYVEEVL</sequence>
<dbReference type="Pfam" id="PF07287">
    <property type="entry name" value="AtuA"/>
    <property type="match status" value="1"/>
</dbReference>
<dbReference type="AlphaFoldDB" id="A0A4D7ALJ3"/>
<reference evidence="3" key="1">
    <citation type="submission" date="2018-12" db="EMBL/GenBank/DDBJ databases">
        <title>Dusodibacter welbiota gen. nov., sp. nov., isolated from human faeces and emended description of the Oscillibacter genus.</title>
        <authorList>
            <person name="Le Roy T."/>
            <person name="Van der Smissen P."/>
            <person name="Delzenne N."/>
            <person name="Muccioli G."/>
            <person name="Collet J.F."/>
            <person name="Cani P.D."/>
        </authorList>
    </citation>
    <scope>NUCLEOTIDE SEQUENCE [LARGE SCALE GENOMIC DNA]</scope>
    <source>
        <strain evidence="3">J115</strain>
    </source>
</reference>
<dbReference type="InterPro" id="IPR010839">
    <property type="entry name" value="AtuA_N"/>
</dbReference>
<dbReference type="EMBL" id="CP034413">
    <property type="protein sequence ID" value="QCI60424.1"/>
    <property type="molecule type" value="Genomic_DNA"/>
</dbReference>
<keyword evidence="3" id="KW-1185">Reference proteome</keyword>
<gene>
    <name evidence="2" type="ORF">EIO64_15400</name>
</gene>
<dbReference type="RefSeq" id="WP_119310749.1">
    <property type="nucleotide sequence ID" value="NZ_CP034413.3"/>
</dbReference>
<dbReference type="KEGG" id="obj:EIO64_15400"/>
<feature type="domain" description="Acyclic terpene utilisation N-terminal" evidence="1">
    <location>
        <begin position="4"/>
        <end position="441"/>
    </location>
</feature>
<proteinExistence type="predicted"/>
<name>A0A4D7ALJ3_9FIRM</name>
<dbReference type="Proteomes" id="UP000298642">
    <property type="component" value="Chromosome"/>
</dbReference>
<evidence type="ECO:0000259" key="1">
    <source>
        <dbReference type="Pfam" id="PF07287"/>
    </source>
</evidence>
<accession>A0A4D7ALJ3</accession>
<protein>
    <submittedName>
        <fullName evidence="2">DUF1446 domain-containing protein</fullName>
    </submittedName>
</protein>
<organism evidence="2 3">
    <name type="scientific">Dysosmobacter welbionis</name>
    <dbReference type="NCBI Taxonomy" id="2093857"/>
    <lineage>
        <taxon>Bacteria</taxon>
        <taxon>Bacillati</taxon>
        <taxon>Bacillota</taxon>
        <taxon>Clostridia</taxon>
        <taxon>Eubacteriales</taxon>
        <taxon>Oscillospiraceae</taxon>
        <taxon>Dysosmobacter</taxon>
    </lineage>
</organism>
<dbReference type="PANTHER" id="PTHR47472:SF1">
    <property type="entry name" value="DUF1446-DOMAIN-CONTAINING PROTEIN"/>
    <property type="match status" value="1"/>
</dbReference>
<dbReference type="PANTHER" id="PTHR47472">
    <property type="entry name" value="PROPIONYL-COA CARBOXYLASE"/>
    <property type="match status" value="1"/>
</dbReference>
<evidence type="ECO:0000313" key="2">
    <source>
        <dbReference type="EMBL" id="QCI60424.1"/>
    </source>
</evidence>